<dbReference type="Proteomes" id="UP000789390">
    <property type="component" value="Unassembled WGS sequence"/>
</dbReference>
<protein>
    <submittedName>
        <fullName evidence="2">Uncharacterized protein</fullName>
    </submittedName>
</protein>
<evidence type="ECO:0000313" key="3">
    <source>
        <dbReference type="Proteomes" id="UP000789390"/>
    </source>
</evidence>
<accession>A0A8J2RA15</accession>
<evidence type="ECO:0000256" key="1">
    <source>
        <dbReference type="SAM" id="MobiDB-lite"/>
    </source>
</evidence>
<dbReference type="EMBL" id="CAKKLH010000001">
    <property type="protein sequence ID" value="CAH0098020.1"/>
    <property type="molecule type" value="Genomic_DNA"/>
</dbReference>
<proteinExistence type="predicted"/>
<feature type="compositionally biased region" description="Polar residues" evidence="1">
    <location>
        <begin position="56"/>
        <end position="66"/>
    </location>
</feature>
<feature type="compositionally biased region" description="Basic and acidic residues" evidence="1">
    <location>
        <begin position="1"/>
        <end position="11"/>
    </location>
</feature>
<feature type="compositionally biased region" description="Low complexity" evidence="1">
    <location>
        <begin position="44"/>
        <end position="55"/>
    </location>
</feature>
<name>A0A8J2RA15_9CRUS</name>
<dbReference type="AlphaFoldDB" id="A0A8J2RA15"/>
<feature type="compositionally biased region" description="Polar residues" evidence="1">
    <location>
        <begin position="18"/>
        <end position="36"/>
    </location>
</feature>
<reference evidence="2" key="1">
    <citation type="submission" date="2021-11" db="EMBL/GenBank/DDBJ databases">
        <authorList>
            <person name="Schell T."/>
        </authorList>
    </citation>
    <scope>NUCLEOTIDE SEQUENCE</scope>
    <source>
        <strain evidence="2">M5</strain>
    </source>
</reference>
<organism evidence="2 3">
    <name type="scientific">Daphnia galeata</name>
    <dbReference type="NCBI Taxonomy" id="27404"/>
    <lineage>
        <taxon>Eukaryota</taxon>
        <taxon>Metazoa</taxon>
        <taxon>Ecdysozoa</taxon>
        <taxon>Arthropoda</taxon>
        <taxon>Crustacea</taxon>
        <taxon>Branchiopoda</taxon>
        <taxon>Diplostraca</taxon>
        <taxon>Cladocera</taxon>
        <taxon>Anomopoda</taxon>
        <taxon>Daphniidae</taxon>
        <taxon>Daphnia</taxon>
    </lineage>
</organism>
<gene>
    <name evidence="2" type="ORF">DGAL_LOCUS67</name>
</gene>
<evidence type="ECO:0000313" key="2">
    <source>
        <dbReference type="EMBL" id="CAH0098020.1"/>
    </source>
</evidence>
<sequence>MKCCSADEDRRRRQQNRTANNLSPSPSVVTSLTRTPKQQHHQRQSQLGLFGSSQQPRRSSTKSGHSSPIFKGKNGSSPSEAETILLCTMNSSVYTHVSTVDE</sequence>
<comment type="caution">
    <text evidence="2">The sequence shown here is derived from an EMBL/GenBank/DDBJ whole genome shotgun (WGS) entry which is preliminary data.</text>
</comment>
<feature type="region of interest" description="Disordered" evidence="1">
    <location>
        <begin position="1"/>
        <end position="82"/>
    </location>
</feature>
<keyword evidence="3" id="KW-1185">Reference proteome</keyword>